<dbReference type="Proteomes" id="UP000320431">
    <property type="component" value="Unassembled WGS sequence"/>
</dbReference>
<comment type="caution">
    <text evidence="1">The sequence shown here is derived from an EMBL/GenBank/DDBJ whole genome shotgun (WGS) entry which is preliminary data.</text>
</comment>
<protein>
    <submittedName>
        <fullName evidence="1">Uncharacterized protein</fullName>
    </submittedName>
</protein>
<name>A0A508APS8_9GAMM</name>
<dbReference type="RefSeq" id="WP_141482591.1">
    <property type="nucleotide sequence ID" value="NZ_VICD02000211.1"/>
</dbReference>
<dbReference type="Gene3D" id="3.40.630.30">
    <property type="match status" value="1"/>
</dbReference>
<sequence>MTVYVHRWRVACGDAVIVEHFAVDTELEGKGFGEPLVRGFATAVRRELGIRRILFREYKKRPADARLFQRLGATFKGVVDGCEEWEWVLGGKSGSRRSLF</sequence>
<dbReference type="AlphaFoldDB" id="A0A508APS8"/>
<evidence type="ECO:0000313" key="1">
    <source>
        <dbReference type="EMBL" id="KAB8180497.1"/>
    </source>
</evidence>
<dbReference type="InterPro" id="IPR016181">
    <property type="entry name" value="Acyl_CoA_acyltransferase"/>
</dbReference>
<organism evidence="1 2">
    <name type="scientific">Marilutibacter maris</name>
    <dbReference type="NCBI Taxonomy" id="1605891"/>
    <lineage>
        <taxon>Bacteria</taxon>
        <taxon>Pseudomonadati</taxon>
        <taxon>Pseudomonadota</taxon>
        <taxon>Gammaproteobacteria</taxon>
        <taxon>Lysobacterales</taxon>
        <taxon>Lysobacteraceae</taxon>
        <taxon>Marilutibacter</taxon>
    </lineage>
</organism>
<dbReference type="EMBL" id="VICD02000211">
    <property type="protein sequence ID" value="KAB8180497.1"/>
    <property type="molecule type" value="Genomic_DNA"/>
</dbReference>
<accession>A0A508APS8</accession>
<gene>
    <name evidence="1" type="ORF">FKV24_012420</name>
</gene>
<reference evidence="1 2" key="1">
    <citation type="submission" date="2019-10" db="EMBL/GenBank/DDBJ databases">
        <title>Lysobacter alkalisoli sp. nov., isolated from saline-alkaline soil.</title>
        <authorList>
            <person name="Sun J.-Q."/>
        </authorList>
    </citation>
    <scope>NUCLEOTIDE SEQUENCE [LARGE SCALE GENOMIC DNA]</scope>
    <source>
        <strain evidence="1 2">KCTC 42381</strain>
    </source>
</reference>
<dbReference type="SUPFAM" id="SSF55729">
    <property type="entry name" value="Acyl-CoA N-acyltransferases (Nat)"/>
    <property type="match status" value="1"/>
</dbReference>
<proteinExistence type="predicted"/>
<evidence type="ECO:0000313" key="2">
    <source>
        <dbReference type="Proteomes" id="UP000320431"/>
    </source>
</evidence>